<comment type="caution">
    <text evidence="1">The sequence shown here is derived from an EMBL/GenBank/DDBJ whole genome shotgun (WGS) entry which is preliminary data.</text>
</comment>
<evidence type="ECO:0000313" key="2">
    <source>
        <dbReference type="Proteomes" id="UP000711407"/>
    </source>
</evidence>
<dbReference type="InterPro" id="IPR029044">
    <property type="entry name" value="Nucleotide-diphossugar_trans"/>
</dbReference>
<evidence type="ECO:0000313" key="1">
    <source>
        <dbReference type="EMBL" id="HJE38899.1"/>
    </source>
</evidence>
<dbReference type="Pfam" id="PF14134">
    <property type="entry name" value="DUF4301"/>
    <property type="match status" value="1"/>
</dbReference>
<name>A0A4Q0U7D3_9BACT</name>
<gene>
    <name evidence="1" type="ORF">K8V47_03965</name>
</gene>
<dbReference type="InterPro" id="IPR025393">
    <property type="entry name" value="DUF4301"/>
</dbReference>
<dbReference type="AlphaFoldDB" id="A0A4Q0U7D3"/>
<sequence length="509" mass="56873">MKIQFTETDLKDLEKRGISPETAEQQIDRFDKGFPFLKIADTATIDNGIMKLDPLSVNNAVLRWKRYIEGEGDCLKFVPASGAASRMFKSVHKFVNGDTDIPAPGSEMDELLANLSQLPFYSDLDAACRRMHGEGAEMLSASGRNRDLLRALIAPEGLNYGNMPKGLLLFHSYPFGNRTPVEEQLIEAANYANCNGLARLHFTVSAAHEEMFRDVVSRVAGPLQELTDTRFDITFSIQKPSTDTLAANLDNTPHREDGHLFFRPGGHGSLIENLNDIEASVVFIKNIDNVVNETKLADTIQYKMVLGGILLQVRDVIHKYLNKLGRGHNNFELLDDIKQFMRTILHVEDIRMDTLKGIELAEFLTTKLNRPIRVCGMVRNLGEPGGGPFLVYGNDHSVQPQILESSQIDPDNARYSQLLKTATHFNPVDIVCYLRNANGKKFNLTDFVDTETGFISSKSVNGTEIKAMERPGLWNGAMSDWNTVFVEVPVSTFNPVKTVNDLLRPTHNC</sequence>
<accession>A0A4Q0U7D3</accession>
<dbReference type="SUPFAM" id="SSF53448">
    <property type="entry name" value="Nucleotide-diphospho-sugar transferases"/>
    <property type="match status" value="1"/>
</dbReference>
<reference evidence="1" key="1">
    <citation type="journal article" date="2021" name="PeerJ">
        <title>Extensive microbial diversity within the chicken gut microbiome revealed by metagenomics and culture.</title>
        <authorList>
            <person name="Gilroy R."/>
            <person name="Ravi A."/>
            <person name="Getino M."/>
            <person name="Pursley I."/>
            <person name="Horton D.L."/>
            <person name="Alikhan N.F."/>
            <person name="Baker D."/>
            <person name="Gharbi K."/>
            <person name="Hall N."/>
            <person name="Watson M."/>
            <person name="Adriaenssens E.M."/>
            <person name="Foster-Nyarko E."/>
            <person name="Jarju S."/>
            <person name="Secka A."/>
            <person name="Antonio M."/>
            <person name="Oren A."/>
            <person name="Chaudhuri R.R."/>
            <person name="La Ragione R."/>
            <person name="Hildebrand F."/>
            <person name="Pallen M.J."/>
        </authorList>
    </citation>
    <scope>NUCLEOTIDE SEQUENCE</scope>
    <source>
        <strain evidence="1">4100</strain>
    </source>
</reference>
<organism evidence="1 2">
    <name type="scientific">Candidatus Amulumruptor caecigallinarius</name>
    <dbReference type="NCBI Taxonomy" id="2109911"/>
    <lineage>
        <taxon>Bacteria</taxon>
        <taxon>Pseudomonadati</taxon>
        <taxon>Bacteroidota</taxon>
        <taxon>Bacteroidia</taxon>
        <taxon>Bacteroidales</taxon>
        <taxon>Muribaculaceae</taxon>
        <taxon>Candidatus Amulumruptor</taxon>
    </lineage>
</organism>
<proteinExistence type="predicted"/>
<dbReference type="Proteomes" id="UP000711407">
    <property type="component" value="Unassembled WGS sequence"/>
</dbReference>
<dbReference type="EMBL" id="DYXT01000022">
    <property type="protein sequence ID" value="HJE38899.1"/>
    <property type="molecule type" value="Genomic_DNA"/>
</dbReference>
<reference evidence="1" key="2">
    <citation type="submission" date="2021-09" db="EMBL/GenBank/DDBJ databases">
        <authorList>
            <person name="Gilroy R."/>
        </authorList>
    </citation>
    <scope>NUCLEOTIDE SEQUENCE</scope>
    <source>
        <strain evidence="1">4100</strain>
    </source>
</reference>
<protein>
    <submittedName>
        <fullName evidence="1">DUF4301 family protein</fullName>
    </submittedName>
</protein>